<dbReference type="OrthoDB" id="37051at10239"/>
<dbReference type="EMBL" id="KM879463">
    <property type="protein sequence ID" value="AIZ01698.1"/>
    <property type="molecule type" value="Genomic_DNA"/>
</dbReference>
<evidence type="ECO:0000313" key="3">
    <source>
        <dbReference type="Proteomes" id="UP000031071"/>
    </source>
</evidence>
<feature type="region of interest" description="Disordered" evidence="1">
    <location>
        <begin position="1"/>
        <end position="63"/>
    </location>
</feature>
<keyword evidence="3" id="KW-1185">Reference proteome</keyword>
<evidence type="ECO:0000313" key="2">
    <source>
        <dbReference type="EMBL" id="AIZ01698.1"/>
    </source>
</evidence>
<dbReference type="RefSeq" id="YP_009126044.1">
    <property type="nucleotide sequence ID" value="NC_026606.1"/>
</dbReference>
<proteinExistence type="predicted"/>
<evidence type="ECO:0000256" key="1">
    <source>
        <dbReference type="SAM" id="MobiDB-lite"/>
    </source>
</evidence>
<reference evidence="2 3" key="1">
    <citation type="submission" date="2014-10" db="EMBL/GenBank/DDBJ databases">
        <title>Genome of vB_ArtM-ArV1 - first myovirus infecting Arthrobacter sp.</title>
        <authorList>
            <person name="Simoliunas E."/>
            <person name="Kaliniene L."/>
            <person name="Stasilo M."/>
            <person name="Meskys R."/>
        </authorList>
    </citation>
    <scope>NUCLEOTIDE SEQUENCE [LARGE SCALE GENOMIC DNA]</scope>
</reference>
<dbReference type="Proteomes" id="UP000031071">
    <property type="component" value="Segment"/>
</dbReference>
<gene>
    <name evidence="2" type="ORF">ArV1_010</name>
</gene>
<accession>A0A0A7HAU5</accession>
<name>A0A0A7HAU5_9CAUD</name>
<dbReference type="GeneID" id="23680851"/>
<feature type="compositionally biased region" description="Basic and acidic residues" evidence="1">
    <location>
        <begin position="34"/>
        <end position="63"/>
    </location>
</feature>
<sequence length="129" mass="13268">MAPTAARKASEALKGAPVPAPAEEAQLDLPATETDAKAAADKEAADKAAAEAEAAKEADEAKVTADVEATHADEQDDTDDLVEATVVIAMFNYFAEDGTHLSALKGTKVHVEPDVAARGVRIGALTVQD</sequence>
<protein>
    <submittedName>
        <fullName evidence="2">Putative structural protein</fullName>
    </submittedName>
</protein>
<organism evidence="2 3">
    <name type="scientific">Arthrobacter phage vB_ArtM-ArV1</name>
    <dbReference type="NCBI Taxonomy" id="1566993"/>
    <lineage>
        <taxon>Viruses</taxon>
        <taxon>Duplodnaviria</taxon>
        <taxon>Heunggongvirae</taxon>
        <taxon>Uroviricota</taxon>
        <taxon>Caudoviricetes</taxon>
        <taxon>Klausavirus</taxon>
        <taxon>Klausavirus ArV1</taxon>
    </lineage>
</organism>
<dbReference type="KEGG" id="vg:23680851"/>